<dbReference type="AlphaFoldDB" id="A0A5C4SNT8"/>
<dbReference type="Proteomes" id="UP000308713">
    <property type="component" value="Unassembled WGS sequence"/>
</dbReference>
<protein>
    <recommendedName>
        <fullName evidence="3">Porin family protein</fullName>
    </recommendedName>
</protein>
<comment type="caution">
    <text evidence="1">The sequence shown here is derived from an EMBL/GenBank/DDBJ whole genome shotgun (WGS) entry which is preliminary data.</text>
</comment>
<proteinExistence type="predicted"/>
<gene>
    <name evidence="1" type="ORF">FGF67_06740</name>
</gene>
<reference evidence="1 2" key="1">
    <citation type="submission" date="2019-05" db="EMBL/GenBank/DDBJ databases">
        <title>Tamlana fucoidanivorans sp. nov., isolated from the surface of algae collected from Fujian province in China.</title>
        <authorList>
            <person name="Li J."/>
        </authorList>
    </citation>
    <scope>NUCLEOTIDE SEQUENCE [LARGE SCALE GENOMIC DNA]</scope>
    <source>
        <strain evidence="1 2">CW2-9</strain>
    </source>
</reference>
<accession>A0A5C4SNT8</accession>
<organism evidence="1 2">
    <name type="scientific">Allotamlana fucoidanivorans</name>
    <dbReference type="NCBI Taxonomy" id="2583814"/>
    <lineage>
        <taxon>Bacteria</taxon>
        <taxon>Pseudomonadati</taxon>
        <taxon>Bacteroidota</taxon>
        <taxon>Flavobacteriia</taxon>
        <taxon>Flavobacteriales</taxon>
        <taxon>Flavobacteriaceae</taxon>
        <taxon>Allotamlana</taxon>
    </lineage>
</organism>
<dbReference type="EMBL" id="VDCS01000005">
    <property type="protein sequence ID" value="TNJ45401.1"/>
    <property type="molecule type" value="Genomic_DNA"/>
</dbReference>
<dbReference type="RefSeq" id="WP_139696023.1">
    <property type="nucleotide sequence ID" value="NZ_CP074074.1"/>
</dbReference>
<evidence type="ECO:0000313" key="2">
    <source>
        <dbReference type="Proteomes" id="UP000308713"/>
    </source>
</evidence>
<evidence type="ECO:0008006" key="3">
    <source>
        <dbReference type="Google" id="ProtNLM"/>
    </source>
</evidence>
<dbReference type="OrthoDB" id="1161695at2"/>
<keyword evidence="2" id="KW-1185">Reference proteome</keyword>
<sequence length="176" mass="18840">MTKLLIIVLGVFGILSINAQEEGKFRVGLDLGYVFENDGGALFSVEPKYNITDNSNIGLRLGSAASLGIKDADYNISILGTYDYYFSSENSSTSPFLGIGLGYFALSDIGGPGGDVINLGEQFGALVRGGVELGKFRMTLEYNILPKSDLEFGESIKNSYLGASIGFYVSGGKWKN</sequence>
<evidence type="ECO:0000313" key="1">
    <source>
        <dbReference type="EMBL" id="TNJ45401.1"/>
    </source>
</evidence>
<dbReference type="InterPro" id="IPR011250">
    <property type="entry name" value="OMP/PagP_B-barrel"/>
</dbReference>
<dbReference type="SUPFAM" id="SSF56925">
    <property type="entry name" value="OMPA-like"/>
    <property type="match status" value="1"/>
</dbReference>
<name>A0A5C4SNT8_9FLAO</name>
<dbReference type="Gene3D" id="2.40.160.20">
    <property type="match status" value="1"/>
</dbReference>